<dbReference type="STRING" id="984262.SGRA_0882"/>
<dbReference type="GO" id="GO:0008955">
    <property type="term" value="F:peptidoglycan glycosyltransferase activity"/>
    <property type="evidence" value="ECO:0007669"/>
    <property type="project" value="UniProtKB-EC"/>
</dbReference>
<evidence type="ECO:0000256" key="16">
    <source>
        <dbReference type="SAM" id="Phobius"/>
    </source>
</evidence>
<comment type="subcellular location">
    <subcellularLocation>
        <location evidence="1">Membrane</location>
        <topology evidence="1">Multi-pass membrane protein</topology>
    </subcellularLocation>
</comment>
<comment type="catalytic activity">
    <reaction evidence="15">
        <text>[GlcNAc-(1-&gt;4)-Mur2Ac(oyl-L-Ala-gamma-D-Glu-L-Lys-D-Ala-D-Ala)](n)-di-trans,octa-cis-undecaprenyl diphosphate + beta-D-GlcNAc-(1-&gt;4)-Mur2Ac(oyl-L-Ala-gamma-D-Glu-L-Lys-D-Ala-D-Ala)-di-trans,octa-cis-undecaprenyl diphosphate = [GlcNAc-(1-&gt;4)-Mur2Ac(oyl-L-Ala-gamma-D-Glu-L-Lys-D-Ala-D-Ala)](n+1)-di-trans,octa-cis-undecaprenyl diphosphate + di-trans,octa-cis-undecaprenyl diphosphate + H(+)</text>
        <dbReference type="Rhea" id="RHEA:23708"/>
        <dbReference type="Rhea" id="RHEA-COMP:9602"/>
        <dbReference type="Rhea" id="RHEA-COMP:9603"/>
        <dbReference type="ChEBI" id="CHEBI:15378"/>
        <dbReference type="ChEBI" id="CHEBI:58405"/>
        <dbReference type="ChEBI" id="CHEBI:60033"/>
        <dbReference type="ChEBI" id="CHEBI:78435"/>
        <dbReference type="EC" id="2.4.99.28"/>
    </reaction>
</comment>
<keyword evidence="6" id="KW-0573">Peptidoglycan synthesis</keyword>
<evidence type="ECO:0000256" key="2">
    <source>
        <dbReference type="ARBA" id="ARBA00022676"/>
    </source>
</evidence>
<feature type="transmembrane region" description="Helical" evidence="16">
    <location>
        <begin position="84"/>
        <end position="103"/>
    </location>
</feature>
<dbReference type="EMBL" id="CP002831">
    <property type="protein sequence ID" value="AFC23618.1"/>
    <property type="molecule type" value="Genomic_DNA"/>
</dbReference>
<dbReference type="GO" id="GO:0051301">
    <property type="term" value="P:cell division"/>
    <property type="evidence" value="ECO:0007669"/>
    <property type="project" value="InterPro"/>
</dbReference>
<evidence type="ECO:0000256" key="1">
    <source>
        <dbReference type="ARBA" id="ARBA00004141"/>
    </source>
</evidence>
<keyword evidence="2" id="KW-0328">Glycosyltransferase</keyword>
<dbReference type="EC" id="2.4.99.28" evidence="14"/>
<dbReference type="GO" id="GO:0005886">
    <property type="term" value="C:plasma membrane"/>
    <property type="evidence" value="ECO:0007669"/>
    <property type="project" value="TreeGrafter"/>
</dbReference>
<evidence type="ECO:0000313" key="18">
    <source>
        <dbReference type="Proteomes" id="UP000007519"/>
    </source>
</evidence>
<keyword evidence="7 16" id="KW-1133">Transmembrane helix</keyword>
<evidence type="ECO:0000256" key="10">
    <source>
        <dbReference type="ARBA" id="ARBA00033270"/>
    </source>
</evidence>
<evidence type="ECO:0000256" key="11">
    <source>
        <dbReference type="ARBA" id="ARBA00038053"/>
    </source>
</evidence>
<feature type="transmembrane region" description="Helical" evidence="16">
    <location>
        <begin position="347"/>
        <end position="370"/>
    </location>
</feature>
<evidence type="ECO:0000256" key="12">
    <source>
        <dbReference type="ARBA" id="ARBA00041185"/>
    </source>
</evidence>
<dbReference type="PANTHER" id="PTHR30474:SF2">
    <property type="entry name" value="PEPTIDOGLYCAN GLYCOSYLTRANSFERASE FTSW-RELATED"/>
    <property type="match status" value="1"/>
</dbReference>
<evidence type="ECO:0000256" key="14">
    <source>
        <dbReference type="ARBA" id="ARBA00044770"/>
    </source>
</evidence>
<accession>H6L2G0</accession>
<evidence type="ECO:0000256" key="6">
    <source>
        <dbReference type="ARBA" id="ARBA00022984"/>
    </source>
</evidence>
<feature type="transmembrane region" description="Helical" evidence="16">
    <location>
        <begin position="172"/>
        <end position="190"/>
    </location>
</feature>
<feature type="transmembrane region" description="Helical" evidence="16">
    <location>
        <begin position="274"/>
        <end position="300"/>
    </location>
</feature>
<dbReference type="GO" id="GO:0009252">
    <property type="term" value="P:peptidoglycan biosynthetic process"/>
    <property type="evidence" value="ECO:0007669"/>
    <property type="project" value="UniProtKB-KW"/>
</dbReference>
<evidence type="ECO:0000256" key="4">
    <source>
        <dbReference type="ARBA" id="ARBA00022692"/>
    </source>
</evidence>
<comment type="similarity">
    <text evidence="11">Belongs to the SEDS family. FtsW subfamily.</text>
</comment>
<organism evidence="17 18">
    <name type="scientific">Saprospira grandis (strain Lewin)</name>
    <dbReference type="NCBI Taxonomy" id="984262"/>
    <lineage>
        <taxon>Bacteria</taxon>
        <taxon>Pseudomonadati</taxon>
        <taxon>Bacteroidota</taxon>
        <taxon>Saprospiria</taxon>
        <taxon>Saprospirales</taxon>
        <taxon>Saprospiraceae</taxon>
        <taxon>Saprospira</taxon>
    </lineage>
</organism>
<dbReference type="RefSeq" id="WP_015691269.1">
    <property type="nucleotide sequence ID" value="NC_016940.1"/>
</dbReference>
<name>H6L2G0_SAPGL</name>
<keyword evidence="3" id="KW-0808">Transferase</keyword>
<dbReference type="GO" id="GO:0032153">
    <property type="term" value="C:cell division site"/>
    <property type="evidence" value="ECO:0007669"/>
    <property type="project" value="TreeGrafter"/>
</dbReference>
<evidence type="ECO:0000256" key="13">
    <source>
        <dbReference type="ARBA" id="ARBA00041418"/>
    </source>
</evidence>
<feature type="transmembrane region" description="Helical" evidence="16">
    <location>
        <begin position="59"/>
        <end position="77"/>
    </location>
</feature>
<evidence type="ECO:0000256" key="3">
    <source>
        <dbReference type="ARBA" id="ARBA00022679"/>
    </source>
</evidence>
<protein>
    <recommendedName>
        <fullName evidence="12">Probable peptidoglycan glycosyltransferase FtsW</fullName>
        <ecNumber evidence="14">2.4.99.28</ecNumber>
    </recommendedName>
    <alternativeName>
        <fullName evidence="13">Cell division protein FtsW</fullName>
    </alternativeName>
    <alternativeName>
        <fullName evidence="10">Cell wall polymerase</fullName>
    </alternativeName>
    <alternativeName>
        <fullName evidence="9">Peptidoglycan polymerase</fullName>
    </alternativeName>
</protein>
<evidence type="ECO:0000256" key="9">
    <source>
        <dbReference type="ARBA" id="ARBA00032370"/>
    </source>
</evidence>
<evidence type="ECO:0000256" key="5">
    <source>
        <dbReference type="ARBA" id="ARBA00022960"/>
    </source>
</evidence>
<dbReference type="eggNOG" id="COG0772">
    <property type="taxonomic scope" value="Bacteria"/>
</dbReference>
<feature type="transmembrane region" description="Helical" evidence="16">
    <location>
        <begin position="21"/>
        <end position="39"/>
    </location>
</feature>
<dbReference type="AlphaFoldDB" id="H6L2G0"/>
<dbReference type="PANTHER" id="PTHR30474">
    <property type="entry name" value="CELL CYCLE PROTEIN"/>
    <property type="match status" value="1"/>
</dbReference>
<gene>
    <name evidence="17" type="primary">ftsW</name>
    <name evidence="17" type="ordered locus">SGRA_0882</name>
</gene>
<evidence type="ECO:0000256" key="7">
    <source>
        <dbReference type="ARBA" id="ARBA00022989"/>
    </source>
</evidence>
<dbReference type="Pfam" id="PF01098">
    <property type="entry name" value="FTSW_RODA_SPOVE"/>
    <property type="match status" value="1"/>
</dbReference>
<evidence type="ECO:0000256" key="8">
    <source>
        <dbReference type="ARBA" id="ARBA00023136"/>
    </source>
</evidence>
<dbReference type="GO" id="GO:0008360">
    <property type="term" value="P:regulation of cell shape"/>
    <property type="evidence" value="ECO:0007669"/>
    <property type="project" value="UniProtKB-KW"/>
</dbReference>
<dbReference type="GO" id="GO:0015648">
    <property type="term" value="F:lipid-linked peptidoglycan transporter activity"/>
    <property type="evidence" value="ECO:0007669"/>
    <property type="project" value="TreeGrafter"/>
</dbReference>
<evidence type="ECO:0000256" key="15">
    <source>
        <dbReference type="ARBA" id="ARBA00049902"/>
    </source>
</evidence>
<proteinExistence type="inferred from homology"/>
<reference evidence="17 18" key="1">
    <citation type="journal article" date="2012" name="Stand. Genomic Sci.">
        <title>Complete genome sequencing and analysis of Saprospira grandis str. Lewin, a predatory marine bacterium.</title>
        <authorList>
            <person name="Saw J.H."/>
            <person name="Yuryev A."/>
            <person name="Kanbe M."/>
            <person name="Hou S."/>
            <person name="Young A.G."/>
            <person name="Aizawa S."/>
            <person name="Alam M."/>
        </authorList>
    </citation>
    <scope>NUCLEOTIDE SEQUENCE [LARGE SCALE GENOMIC DNA]</scope>
    <source>
        <strain evidence="17 18">Lewin</strain>
    </source>
</reference>
<dbReference type="Proteomes" id="UP000007519">
    <property type="component" value="Chromosome"/>
</dbReference>
<keyword evidence="4 16" id="KW-0812">Transmembrane</keyword>
<dbReference type="HOGENOM" id="CLU_029243_1_0_10"/>
<sequence length="388" mass="42715">MSSSMSVFQKRIAALLQGDQVIWLVLGLLGIISILTVYSSAEVLANRNGVGTESFLVKHIMLLIASVVVMYIAHLIHYKRYARWSTIMLVLSVLMLLFTMFFGTELNGASRWIKIPFVGITFQTSDFAKISLILYVARTISLLQEKKGSLLELVLPVLLVCVLIAPSDLSSALVLFFTCILLMFIGRVEIRSLISLVMLGVGLFAMLVILSDFVDWIRVDTWVSRLRSFMDGSGSGDVFQVEQAKMAIARGGFFGVGPGNGVQAHFLPHSYSDYIYCIIIEEYGIIGGIFVVALYLALLYRTIRMVHRSPKTFGAMLAFGLCASMVIQAFAHMAVNVNLMPVTGLTLPFVSMGGTSLMFTGLSFGVMLSVSRNIEKNQPKKEAKEEAA</sequence>
<keyword evidence="8 16" id="KW-0472">Membrane</keyword>
<feature type="transmembrane region" description="Helical" evidence="16">
    <location>
        <begin position="312"/>
        <end position="335"/>
    </location>
</feature>
<feature type="transmembrane region" description="Helical" evidence="16">
    <location>
        <begin position="197"/>
        <end position="217"/>
    </location>
</feature>
<dbReference type="OrthoDB" id="9812661at2"/>
<keyword evidence="5" id="KW-0133">Cell shape</keyword>
<dbReference type="InterPro" id="IPR001182">
    <property type="entry name" value="FtsW/RodA"/>
</dbReference>
<keyword evidence="18" id="KW-1185">Reference proteome</keyword>
<evidence type="ECO:0000313" key="17">
    <source>
        <dbReference type="EMBL" id="AFC23618.1"/>
    </source>
</evidence>
<dbReference type="KEGG" id="sgn:SGRA_0882"/>